<gene>
    <name evidence="2" type="ORF">sscle_01g001770</name>
</gene>
<feature type="compositionally biased region" description="Polar residues" evidence="1">
    <location>
        <begin position="80"/>
        <end position="104"/>
    </location>
</feature>
<dbReference type="EMBL" id="CP017814">
    <property type="protein sequence ID" value="APA05407.1"/>
    <property type="molecule type" value="Genomic_DNA"/>
</dbReference>
<reference evidence="3" key="1">
    <citation type="journal article" date="2017" name="Genome Biol. Evol.">
        <title>The complete genome sequence of the phytopathogenic fungus Sclerotinia sclerotiorum reveals insights into the genome architecture of broad host range pathogens.</title>
        <authorList>
            <person name="Derbyshire M."/>
            <person name="Denton-Giles M."/>
            <person name="Hegedus D."/>
            <person name="Seifbarghy S."/>
            <person name="Rollins J."/>
            <person name="van Kan J."/>
            <person name="Seidl M.F."/>
            <person name="Faino L."/>
            <person name="Mbengue M."/>
            <person name="Navaud O."/>
            <person name="Raffaele S."/>
            <person name="Hammond-Kosack K."/>
            <person name="Heard S."/>
            <person name="Oliver R."/>
        </authorList>
    </citation>
    <scope>NUCLEOTIDE SEQUENCE [LARGE SCALE GENOMIC DNA]</scope>
    <source>
        <strain evidence="3">ATCC 18683 / 1980 / Ss-1</strain>
    </source>
</reference>
<dbReference type="OrthoDB" id="371463at2759"/>
<sequence>MPTYLVHGFRWHRTNIRIHIILNDIEDASPEWLMAPRTSNALLNSFYTQFDFLPPSYPGPIDLSAESAPRESDYLPPSSPSRTLTKKSNQSPASLKSPSPNDKPSLTLKKITSHRRNKNSFESEALHSRSASGSTNPNSSGPQAKEMEKSLRFNQWSVIKLLEQYDPDDLKTASQPWAYVSDYIVEVGLGVSISEEVKKYKEKLTEEEIVPSAAEELGMSAGEIRRKNKRAGWFDRLRQNLEMSEEMGWFVVVCGDEERWAPPMDLSDGMQNASEIEESPVKSPKSPGFRKFFRRRTVPASETGGTGTNGVDGRGFSRGGDSTYGSVRDANTKS</sequence>
<dbReference type="Proteomes" id="UP000177798">
    <property type="component" value="Chromosome 1"/>
</dbReference>
<feature type="region of interest" description="Disordered" evidence="1">
    <location>
        <begin position="276"/>
        <end position="334"/>
    </location>
</feature>
<accession>A0A1D9PRT1</accession>
<dbReference type="VEuPathDB" id="FungiDB:sscle_01g001770"/>
<organism evidence="2 3">
    <name type="scientific">Sclerotinia sclerotiorum (strain ATCC 18683 / 1980 / Ss-1)</name>
    <name type="common">White mold</name>
    <name type="synonym">Whetzelinia sclerotiorum</name>
    <dbReference type="NCBI Taxonomy" id="665079"/>
    <lineage>
        <taxon>Eukaryota</taxon>
        <taxon>Fungi</taxon>
        <taxon>Dikarya</taxon>
        <taxon>Ascomycota</taxon>
        <taxon>Pezizomycotina</taxon>
        <taxon>Leotiomycetes</taxon>
        <taxon>Helotiales</taxon>
        <taxon>Sclerotiniaceae</taxon>
        <taxon>Sclerotinia</taxon>
    </lineage>
</organism>
<evidence type="ECO:0000256" key="1">
    <source>
        <dbReference type="SAM" id="MobiDB-lite"/>
    </source>
</evidence>
<feature type="compositionally biased region" description="Gly residues" evidence="1">
    <location>
        <begin position="304"/>
        <end position="318"/>
    </location>
</feature>
<proteinExistence type="predicted"/>
<evidence type="ECO:0000313" key="2">
    <source>
        <dbReference type="EMBL" id="APA05407.1"/>
    </source>
</evidence>
<evidence type="ECO:0008006" key="4">
    <source>
        <dbReference type="Google" id="ProtNLM"/>
    </source>
</evidence>
<protein>
    <recommendedName>
        <fullName evidence="4">Developmental regulator protein</fullName>
    </recommendedName>
</protein>
<dbReference type="AlphaFoldDB" id="A0A1D9PRT1"/>
<evidence type="ECO:0000313" key="3">
    <source>
        <dbReference type="Proteomes" id="UP000177798"/>
    </source>
</evidence>
<feature type="compositionally biased region" description="Polar residues" evidence="1">
    <location>
        <begin position="129"/>
        <end position="142"/>
    </location>
</feature>
<feature type="region of interest" description="Disordered" evidence="1">
    <location>
        <begin position="61"/>
        <end position="147"/>
    </location>
</feature>
<name>A0A1D9PRT1_SCLS1</name>